<protein>
    <submittedName>
        <fullName evidence="3">FAD-dependent oxidoreductase</fullName>
    </submittedName>
</protein>
<dbReference type="Gene3D" id="3.50.50.60">
    <property type="entry name" value="FAD/NAD(P)-binding domain"/>
    <property type="match status" value="1"/>
</dbReference>
<dbReference type="SUPFAM" id="SSF51905">
    <property type="entry name" value="FAD/NAD(P)-binding domain"/>
    <property type="match status" value="1"/>
</dbReference>
<evidence type="ECO:0000313" key="3">
    <source>
        <dbReference type="EMBL" id="OWP50930.1"/>
    </source>
</evidence>
<dbReference type="GO" id="GO:0005737">
    <property type="term" value="C:cytoplasm"/>
    <property type="evidence" value="ECO:0007669"/>
    <property type="project" value="TreeGrafter"/>
</dbReference>
<gene>
    <name evidence="3" type="ORF">CEG18_08625</name>
</gene>
<dbReference type="InterPro" id="IPR036188">
    <property type="entry name" value="FAD/NAD-bd_sf"/>
</dbReference>
<evidence type="ECO:0000313" key="4">
    <source>
        <dbReference type="Proteomes" id="UP000198145"/>
    </source>
</evidence>
<comment type="caution">
    <text evidence="3">The sequence shown here is derived from an EMBL/GenBank/DDBJ whole genome shotgun (WGS) entry which is preliminary data.</text>
</comment>
<dbReference type="EMBL" id="NJBA01000003">
    <property type="protein sequence ID" value="OWP50930.1"/>
    <property type="molecule type" value="Genomic_DNA"/>
</dbReference>
<sequence>MTSALLAHAIPRPFWLDTLEPVPATPALEADRRFDLVVVGGGFTGLWTALHARQRWPGASIAVVEARRCGGEASGRNGGFCAPSISHGVGNALRRWPEEAETLVRLGRQNLDEFEADLQRFGMKVEFERRGKLSVAAQPWQVEGLRGMQRNYQRFGIDCEWLEGAELAQKLDSPLYQAGVFEPNYALLNPAKMAAELRRVCLEQGIELFENTPVHELHQRGDRLLLRCDRGELEAGQIALATNIAPPLLGHLNSSVIPVYDYSLVTQPLSDDQLRAIGWVDRYGIADAGNQFHYLRKTADNRILWAGFDAIYHFGSRRDESLTQRPESFQRLAGQFREAFPQLGPVEFSHAWGGIIDTSARTTLFTGCVLGGRVAYALGFTGQGVSASRFAALNMLDQLGGERTERTELRMTSQKPFPFPPEPLRYLGVRLAQHSLAKEDRTGRRDLLLKTLDAFGVGFDS</sequence>
<evidence type="ECO:0000259" key="2">
    <source>
        <dbReference type="Pfam" id="PF01266"/>
    </source>
</evidence>
<dbReference type="eggNOG" id="COG0665">
    <property type="taxonomic scope" value="Bacteria"/>
</dbReference>
<dbReference type="STRING" id="46680.GCA_000807755_00504"/>
<dbReference type="AlphaFoldDB" id="A0A246FBV8"/>
<dbReference type="PANTHER" id="PTHR13847">
    <property type="entry name" value="SARCOSINE DEHYDROGENASE-RELATED"/>
    <property type="match status" value="1"/>
</dbReference>
<name>A0A246FBV8_PSENT</name>
<proteinExistence type="predicted"/>
<dbReference type="Gene3D" id="3.30.9.10">
    <property type="entry name" value="D-Amino Acid Oxidase, subunit A, domain 2"/>
    <property type="match status" value="1"/>
</dbReference>
<accession>A0A246FBV8</accession>
<keyword evidence="1" id="KW-0560">Oxidoreductase</keyword>
<dbReference type="InterPro" id="IPR006076">
    <property type="entry name" value="FAD-dep_OxRdtase"/>
</dbReference>
<reference evidence="3 4" key="1">
    <citation type="submission" date="2017-06" db="EMBL/GenBank/DDBJ databases">
        <title>Draft genome of Pseudomonas nitroreducens DF05.</title>
        <authorList>
            <person name="Iyer R."/>
        </authorList>
    </citation>
    <scope>NUCLEOTIDE SEQUENCE [LARGE SCALE GENOMIC DNA]</scope>
    <source>
        <strain evidence="3 4">DF05</strain>
    </source>
</reference>
<feature type="domain" description="FAD dependent oxidoreductase" evidence="2">
    <location>
        <begin position="35"/>
        <end position="391"/>
    </location>
</feature>
<dbReference type="GO" id="GO:0016491">
    <property type="term" value="F:oxidoreductase activity"/>
    <property type="evidence" value="ECO:0007669"/>
    <property type="project" value="UniProtKB-KW"/>
</dbReference>
<dbReference type="Proteomes" id="UP000198145">
    <property type="component" value="Unassembled WGS sequence"/>
</dbReference>
<dbReference type="PANTHER" id="PTHR13847:SF281">
    <property type="entry name" value="FAD DEPENDENT OXIDOREDUCTASE DOMAIN-CONTAINING PROTEIN"/>
    <property type="match status" value="1"/>
</dbReference>
<evidence type="ECO:0000256" key="1">
    <source>
        <dbReference type="ARBA" id="ARBA00023002"/>
    </source>
</evidence>
<organism evidence="3 4">
    <name type="scientific">Pseudomonas nitroreducens</name>
    <dbReference type="NCBI Taxonomy" id="46680"/>
    <lineage>
        <taxon>Bacteria</taxon>
        <taxon>Pseudomonadati</taxon>
        <taxon>Pseudomonadota</taxon>
        <taxon>Gammaproteobacteria</taxon>
        <taxon>Pseudomonadales</taxon>
        <taxon>Pseudomonadaceae</taxon>
        <taxon>Pseudomonas</taxon>
    </lineage>
</organism>
<dbReference type="RefSeq" id="WP_088417129.1">
    <property type="nucleotide sequence ID" value="NZ_NJBA01000003.1"/>
</dbReference>
<dbReference type="Pfam" id="PF01266">
    <property type="entry name" value="DAO"/>
    <property type="match status" value="1"/>
</dbReference>